<dbReference type="SUPFAM" id="SSF51338">
    <property type="entry name" value="Composite domain of metallo-dependent hydrolases"/>
    <property type="match status" value="1"/>
</dbReference>
<dbReference type="InterPro" id="IPR052349">
    <property type="entry name" value="Metallo-hydrolase_Enzymes"/>
</dbReference>
<reference evidence="5" key="1">
    <citation type="journal article" date="2011" name="MBio">
        <title>Novel metabolic attributes of the genus Cyanothece, comprising a group of unicellular nitrogen-fixing Cyanobacteria.</title>
        <authorList>
            <person name="Bandyopadhyay A."/>
            <person name="Elvitigala T."/>
            <person name="Welsh E."/>
            <person name="Stockel J."/>
            <person name="Liberton M."/>
            <person name="Min H."/>
            <person name="Sherman L.A."/>
            <person name="Pakrasi H.B."/>
        </authorList>
    </citation>
    <scope>NUCLEOTIDE SEQUENCE [LARGE SCALE GENOMIC DNA]</scope>
    <source>
        <strain evidence="5">PCC 8801</strain>
    </source>
</reference>
<dbReference type="AlphaFoldDB" id="B7JY26"/>
<dbReference type="InterPro" id="IPR032466">
    <property type="entry name" value="Metal_Hydrolase"/>
</dbReference>
<dbReference type="NCBIfam" id="NF005759">
    <property type="entry name" value="PRK07583.1"/>
    <property type="match status" value="1"/>
</dbReference>
<dbReference type="eggNOG" id="COG0402">
    <property type="taxonomic scope" value="Bacteria"/>
</dbReference>
<evidence type="ECO:0000256" key="2">
    <source>
        <dbReference type="ARBA" id="ARBA00022801"/>
    </source>
</evidence>
<evidence type="ECO:0000313" key="4">
    <source>
        <dbReference type="EMBL" id="ACK65990.1"/>
    </source>
</evidence>
<dbReference type="Gene3D" id="3.20.20.140">
    <property type="entry name" value="Metal-dependent hydrolases"/>
    <property type="match status" value="1"/>
</dbReference>
<dbReference type="OrthoDB" id="9815027at2"/>
<dbReference type="CDD" id="cd01293">
    <property type="entry name" value="Bact_CD"/>
    <property type="match status" value="1"/>
</dbReference>
<protein>
    <submittedName>
        <fullName evidence="4">Amidohydrolase 3</fullName>
    </submittedName>
</protein>
<name>B7JY26_RIPO1</name>
<dbReference type="KEGG" id="cyp:PCC8801_1952"/>
<dbReference type="HOGENOM" id="CLU_031758_5_1_3"/>
<organism evidence="4 5">
    <name type="scientific">Rippkaea orientalis (strain PCC 8801 / RF-1)</name>
    <name type="common">Cyanothece sp. (strain PCC 8801)</name>
    <dbReference type="NCBI Taxonomy" id="41431"/>
    <lineage>
        <taxon>Bacteria</taxon>
        <taxon>Bacillati</taxon>
        <taxon>Cyanobacteriota</taxon>
        <taxon>Cyanophyceae</taxon>
        <taxon>Oscillatoriophycideae</taxon>
        <taxon>Chroococcales</taxon>
        <taxon>Aphanothecaceae</taxon>
        <taxon>Rippkaea</taxon>
        <taxon>Rippkaea orientalis</taxon>
    </lineage>
</organism>
<dbReference type="PANTHER" id="PTHR32027">
    <property type="entry name" value="CYTOSINE DEAMINASE"/>
    <property type="match status" value="1"/>
</dbReference>
<keyword evidence="1" id="KW-0479">Metal-binding</keyword>
<feature type="domain" description="Amidohydrolase 3" evidence="3">
    <location>
        <begin position="200"/>
        <end position="399"/>
    </location>
</feature>
<dbReference type="Gene3D" id="2.30.40.10">
    <property type="entry name" value="Urease, subunit C, domain 1"/>
    <property type="match status" value="1"/>
</dbReference>
<dbReference type="EMBL" id="CP001287">
    <property type="protein sequence ID" value="ACK65990.1"/>
    <property type="molecule type" value="Genomic_DNA"/>
</dbReference>
<keyword evidence="2 4" id="KW-0378">Hydrolase</keyword>
<dbReference type="SUPFAM" id="SSF51556">
    <property type="entry name" value="Metallo-dependent hydrolases"/>
    <property type="match status" value="1"/>
</dbReference>
<accession>B7JY26</accession>
<dbReference type="InterPro" id="IPR011059">
    <property type="entry name" value="Metal-dep_hydrolase_composite"/>
</dbReference>
<sequence length="438" mass="49377">MFEILASDRYWLKNAHIPLSLLENTQLTSDTKEGLCRVDLEIFRGKINTIVPANSVASETPEIELKGRIILPGFIDLHTHLDKGHIWERSPNLEGTFDQAIISITKDAQLYWNLEDIYRRFEFALKCSYAHGTTVLRTHLDTYKNQSDISFEVFKTLQSQWKDKLILQAVSLATLDYYLTPQGLTLADKVAEIGGILGGVAYTNPELDIQLKQVFKLAQERNLDLDFHVDENGDPNSICLQKVAETAIKSQFANQIICGHCCSLAVQTPEIANKTINLVKEAGIAIVSLPMCNLYLQDRTPNQTPYWRGITKVHELKNAGVPVTFASDNCRDPFYGFGDHDMLEVFKEAVKIGHLDTGYDDWCNSVTKTPADLMGLSQFGRIKVGLNADLIIFKARYFSELFSRSQRDRIVLRKGKPIDTTLPDYSELDDLVLKGIVS</sequence>
<dbReference type="RefSeq" id="WP_012595262.1">
    <property type="nucleotide sequence ID" value="NC_011726.1"/>
</dbReference>
<dbReference type="STRING" id="41431.PCC8801_1952"/>
<dbReference type="FunFam" id="3.20.20.140:FF:000019">
    <property type="entry name" value="Cytosine deaminase"/>
    <property type="match status" value="1"/>
</dbReference>
<dbReference type="GO" id="GO:0004131">
    <property type="term" value="F:cytosine deaminase activity"/>
    <property type="evidence" value="ECO:0007669"/>
    <property type="project" value="TreeGrafter"/>
</dbReference>
<gene>
    <name evidence="4" type="ordered locus">PCC8801_1952</name>
</gene>
<dbReference type="GO" id="GO:0006209">
    <property type="term" value="P:cytosine catabolic process"/>
    <property type="evidence" value="ECO:0007669"/>
    <property type="project" value="TreeGrafter"/>
</dbReference>
<keyword evidence="5" id="KW-1185">Reference proteome</keyword>
<dbReference type="Pfam" id="PF07969">
    <property type="entry name" value="Amidohydro_3"/>
    <property type="match status" value="1"/>
</dbReference>
<evidence type="ECO:0000256" key="1">
    <source>
        <dbReference type="ARBA" id="ARBA00022723"/>
    </source>
</evidence>
<dbReference type="GO" id="GO:0035888">
    <property type="term" value="F:isoguanine deaminase activity"/>
    <property type="evidence" value="ECO:0007669"/>
    <property type="project" value="TreeGrafter"/>
</dbReference>
<dbReference type="InterPro" id="IPR013108">
    <property type="entry name" value="Amidohydro_3"/>
</dbReference>
<dbReference type="PANTHER" id="PTHR32027:SF0">
    <property type="entry name" value="CYTOSINE DEAMINASE"/>
    <property type="match status" value="1"/>
</dbReference>
<evidence type="ECO:0000313" key="5">
    <source>
        <dbReference type="Proteomes" id="UP000008204"/>
    </source>
</evidence>
<evidence type="ECO:0000259" key="3">
    <source>
        <dbReference type="Pfam" id="PF07969"/>
    </source>
</evidence>
<dbReference type="Proteomes" id="UP000008204">
    <property type="component" value="Chromosome"/>
</dbReference>
<dbReference type="GO" id="GO:0046872">
    <property type="term" value="F:metal ion binding"/>
    <property type="evidence" value="ECO:0007669"/>
    <property type="project" value="UniProtKB-KW"/>
</dbReference>
<proteinExistence type="predicted"/>